<evidence type="ECO:0000259" key="5">
    <source>
        <dbReference type="Pfam" id="PF02558"/>
    </source>
</evidence>
<dbReference type="Pfam" id="PF08546">
    <property type="entry name" value="ApbA_C"/>
    <property type="match status" value="1"/>
</dbReference>
<dbReference type="Gene3D" id="1.10.1040.10">
    <property type="entry name" value="N-(1-d-carboxylethyl)-l-norvaline Dehydrogenase, domain 2"/>
    <property type="match status" value="1"/>
</dbReference>
<proteinExistence type="inferred from homology"/>
<evidence type="ECO:0000256" key="4">
    <source>
        <dbReference type="RuleBase" id="RU362068"/>
    </source>
</evidence>
<dbReference type="InterPro" id="IPR013328">
    <property type="entry name" value="6PGD_dom2"/>
</dbReference>
<organism evidence="7 8">
    <name type="scientific">Phlyctema vagabunda</name>
    <dbReference type="NCBI Taxonomy" id="108571"/>
    <lineage>
        <taxon>Eukaryota</taxon>
        <taxon>Fungi</taxon>
        <taxon>Dikarya</taxon>
        <taxon>Ascomycota</taxon>
        <taxon>Pezizomycotina</taxon>
        <taxon>Leotiomycetes</taxon>
        <taxon>Helotiales</taxon>
        <taxon>Dermateaceae</taxon>
        <taxon>Phlyctema</taxon>
    </lineage>
</organism>
<dbReference type="SUPFAM" id="SSF48179">
    <property type="entry name" value="6-phosphogluconate dehydrogenase C-terminal domain-like"/>
    <property type="match status" value="1"/>
</dbReference>
<dbReference type="Gene3D" id="3.40.50.720">
    <property type="entry name" value="NAD(P)-binding Rossmann-like Domain"/>
    <property type="match status" value="1"/>
</dbReference>
<dbReference type="EC" id="1.1.1.169" evidence="4"/>
<keyword evidence="2 4" id="KW-0521">NADP</keyword>
<dbReference type="EMBL" id="JBFCZG010000008">
    <property type="protein sequence ID" value="KAL3418900.1"/>
    <property type="molecule type" value="Genomic_DNA"/>
</dbReference>
<dbReference type="InterPro" id="IPR003710">
    <property type="entry name" value="ApbA"/>
</dbReference>
<comment type="caution">
    <text evidence="7">The sequence shown here is derived from an EMBL/GenBank/DDBJ whole genome shotgun (WGS) entry which is preliminary data.</text>
</comment>
<evidence type="ECO:0000259" key="6">
    <source>
        <dbReference type="Pfam" id="PF08546"/>
    </source>
</evidence>
<dbReference type="InterPro" id="IPR008927">
    <property type="entry name" value="6-PGluconate_DH-like_C_sf"/>
</dbReference>
<comment type="catalytic activity">
    <reaction evidence="4">
        <text>(R)-pantoate + NADP(+) = 2-dehydropantoate + NADPH + H(+)</text>
        <dbReference type="Rhea" id="RHEA:16233"/>
        <dbReference type="ChEBI" id="CHEBI:11561"/>
        <dbReference type="ChEBI" id="CHEBI:15378"/>
        <dbReference type="ChEBI" id="CHEBI:15980"/>
        <dbReference type="ChEBI" id="CHEBI:57783"/>
        <dbReference type="ChEBI" id="CHEBI:58349"/>
        <dbReference type="EC" id="1.1.1.169"/>
    </reaction>
</comment>
<evidence type="ECO:0000313" key="8">
    <source>
        <dbReference type="Proteomes" id="UP001629113"/>
    </source>
</evidence>
<reference evidence="7 8" key="1">
    <citation type="submission" date="2024-06" db="EMBL/GenBank/DDBJ databases">
        <title>Complete genome of Phlyctema vagabunda strain 19-DSS-EL-015.</title>
        <authorList>
            <person name="Fiorenzani C."/>
        </authorList>
    </citation>
    <scope>NUCLEOTIDE SEQUENCE [LARGE SCALE GENOMIC DNA]</scope>
    <source>
        <strain evidence="7 8">19-DSS-EL-015</strain>
    </source>
</reference>
<comment type="function">
    <text evidence="4">Catalyzes the NADPH-dependent reduction of ketopantoate into pantoic acid.</text>
</comment>
<evidence type="ECO:0000256" key="2">
    <source>
        <dbReference type="ARBA" id="ARBA00022857"/>
    </source>
</evidence>
<feature type="domain" description="Ketopantoate reductase C-terminal" evidence="6">
    <location>
        <begin position="200"/>
        <end position="319"/>
    </location>
</feature>
<feature type="domain" description="Ketopantoate reductase N-terminal" evidence="5">
    <location>
        <begin position="7"/>
        <end position="163"/>
    </location>
</feature>
<dbReference type="Proteomes" id="UP001629113">
    <property type="component" value="Unassembled WGS sequence"/>
</dbReference>
<dbReference type="SUPFAM" id="SSF51735">
    <property type="entry name" value="NAD(P)-binding Rossmann-fold domains"/>
    <property type="match status" value="1"/>
</dbReference>
<dbReference type="NCBIfam" id="TIGR00745">
    <property type="entry name" value="apbA_panE"/>
    <property type="match status" value="1"/>
</dbReference>
<sequence length="337" mass="36660">MATKANVLLVGGGAVGAIAALNIEAGGLGAVTAVLRSNFQAVSEKGYNIESVDHGKLPSWRPTKVVNSIPEASKDNPFDYIVCVTKNCPDIKPTLIDLITPAVTPGHTVIALIQNGLNIERPVFEAFPKNIVLSGVSMIDSHEEEPGHILHEEADVLYLGAFTNPNLTPADEKLAAEKFIDMYAKAGKTQCIYNDDVPFARWRKLVFNSCLNPICAITGLDDARIRLAGAIEGLVRPAMDEIIEVAKAKGINLPEGIADKMINLDPMDLYLKPSMQCDAEKGNYIEYENLVGEPLRDAEAIGVKTPILKVIYELCKAMQWRTKEARGLLSVPPKRIM</sequence>
<dbReference type="InterPro" id="IPR036291">
    <property type="entry name" value="NAD(P)-bd_dom_sf"/>
</dbReference>
<evidence type="ECO:0000313" key="7">
    <source>
        <dbReference type="EMBL" id="KAL3418900.1"/>
    </source>
</evidence>
<evidence type="ECO:0000256" key="1">
    <source>
        <dbReference type="ARBA" id="ARBA00007870"/>
    </source>
</evidence>
<name>A0ABR4P6I5_9HELO</name>
<gene>
    <name evidence="7" type="ORF">PVAG01_09121</name>
</gene>
<dbReference type="InterPro" id="IPR013752">
    <property type="entry name" value="KPA_reductase"/>
</dbReference>
<dbReference type="InterPro" id="IPR013332">
    <property type="entry name" value="KPR_N"/>
</dbReference>
<evidence type="ECO:0000256" key="3">
    <source>
        <dbReference type="ARBA" id="ARBA00023002"/>
    </source>
</evidence>
<keyword evidence="8" id="KW-1185">Reference proteome</keyword>
<keyword evidence="3 4" id="KW-0560">Oxidoreductase</keyword>
<protein>
    <recommendedName>
        <fullName evidence="4">2-dehydropantoate 2-reductase</fullName>
        <ecNumber evidence="4">1.1.1.169</ecNumber>
    </recommendedName>
    <alternativeName>
        <fullName evidence="4">Ketopantoate reductase</fullName>
    </alternativeName>
</protein>
<comment type="similarity">
    <text evidence="1 4">Belongs to the ketopantoate reductase family.</text>
</comment>
<dbReference type="PANTHER" id="PTHR21708">
    <property type="entry name" value="PROBABLE 2-DEHYDROPANTOATE 2-REDUCTASE"/>
    <property type="match status" value="1"/>
</dbReference>
<accession>A0ABR4P6I5</accession>
<dbReference type="PANTHER" id="PTHR21708:SF30">
    <property type="entry name" value="2-DEHYDROPANTOATE 2-REDUCTASE-RELATED"/>
    <property type="match status" value="1"/>
</dbReference>
<dbReference type="Pfam" id="PF02558">
    <property type="entry name" value="ApbA"/>
    <property type="match status" value="1"/>
</dbReference>
<dbReference type="InterPro" id="IPR051402">
    <property type="entry name" value="KPR-Related"/>
</dbReference>